<dbReference type="Pfam" id="PF10236">
    <property type="entry name" value="DAP3"/>
    <property type="match status" value="1"/>
</dbReference>
<dbReference type="OrthoDB" id="274828at2759"/>
<dbReference type="GO" id="GO:0006915">
    <property type="term" value="P:apoptotic process"/>
    <property type="evidence" value="ECO:0007669"/>
    <property type="project" value="InterPro"/>
</dbReference>
<dbReference type="EMBL" id="KN716206">
    <property type="protein sequence ID" value="KJH50438.1"/>
    <property type="molecule type" value="Genomic_DNA"/>
</dbReference>
<reference evidence="9" key="2">
    <citation type="journal article" date="2016" name="Sci. Rep.">
        <title>Dictyocaulus viviparus genome, variome and transcriptome elucidate lungworm biology and support future intervention.</title>
        <authorList>
            <person name="McNulty S.N."/>
            <person name="Strube C."/>
            <person name="Rosa B.A."/>
            <person name="Martin J.C."/>
            <person name="Tyagi R."/>
            <person name="Choi Y.J."/>
            <person name="Wang Q."/>
            <person name="Hallsworth Pepin K."/>
            <person name="Zhang X."/>
            <person name="Ozersky P."/>
            <person name="Wilson R.K."/>
            <person name="Sternberg P.W."/>
            <person name="Gasser R.B."/>
            <person name="Mitreva M."/>
        </authorList>
    </citation>
    <scope>NUCLEOTIDE SEQUENCE [LARGE SCALE GENOMIC DNA]</scope>
    <source>
        <strain evidence="9">HannoverDv2000</strain>
    </source>
</reference>
<dbReference type="PANTHER" id="PTHR12810">
    <property type="entry name" value="MITOCHONDRIAL 28S RIBOSOMAL PROTEIN S29"/>
    <property type="match status" value="1"/>
</dbReference>
<proteinExistence type="inferred from homology"/>
<dbReference type="InterPro" id="IPR008092">
    <property type="entry name" value="Ribosomal_mS29_met"/>
</dbReference>
<protein>
    <recommendedName>
        <fullName evidence="7">Small ribosomal subunit protein mS29</fullName>
    </recommendedName>
</protein>
<evidence type="ECO:0000256" key="4">
    <source>
        <dbReference type="ARBA" id="ARBA00022980"/>
    </source>
</evidence>
<evidence type="ECO:0000256" key="3">
    <source>
        <dbReference type="ARBA" id="ARBA00022946"/>
    </source>
</evidence>
<dbReference type="GO" id="GO:0005763">
    <property type="term" value="C:mitochondrial small ribosomal subunit"/>
    <property type="evidence" value="ECO:0007669"/>
    <property type="project" value="TreeGrafter"/>
</dbReference>
<evidence type="ECO:0000256" key="7">
    <source>
        <dbReference type="ARBA" id="ARBA00035140"/>
    </source>
</evidence>
<keyword evidence="4" id="KW-0689">Ribosomal protein</keyword>
<evidence type="ECO:0000313" key="9">
    <source>
        <dbReference type="Proteomes" id="UP000053766"/>
    </source>
</evidence>
<dbReference type="InterPro" id="IPR019368">
    <property type="entry name" value="Ribosomal_mS29"/>
</dbReference>
<keyword evidence="6" id="KW-0687">Ribonucleoprotein</keyword>
<keyword evidence="9" id="KW-1185">Reference proteome</keyword>
<organism evidence="8 9">
    <name type="scientific">Dictyocaulus viviparus</name>
    <name type="common">Bovine lungworm</name>
    <dbReference type="NCBI Taxonomy" id="29172"/>
    <lineage>
        <taxon>Eukaryota</taxon>
        <taxon>Metazoa</taxon>
        <taxon>Ecdysozoa</taxon>
        <taxon>Nematoda</taxon>
        <taxon>Chromadorea</taxon>
        <taxon>Rhabditida</taxon>
        <taxon>Rhabditina</taxon>
        <taxon>Rhabditomorpha</taxon>
        <taxon>Strongyloidea</taxon>
        <taxon>Metastrongylidae</taxon>
        <taxon>Dictyocaulus</taxon>
    </lineage>
</organism>
<dbReference type="PANTHER" id="PTHR12810:SF0">
    <property type="entry name" value="SMALL RIBOSOMAL SUBUNIT PROTEIN MS29"/>
    <property type="match status" value="1"/>
</dbReference>
<keyword evidence="5" id="KW-0496">Mitochondrion</keyword>
<gene>
    <name evidence="8" type="ORF">DICVIV_03449</name>
</gene>
<comment type="similarity">
    <text evidence="2">Belongs to the mitochondrion-specific ribosomal protein mS29 family.</text>
</comment>
<evidence type="ECO:0000256" key="6">
    <source>
        <dbReference type="ARBA" id="ARBA00023274"/>
    </source>
</evidence>
<reference evidence="8 9" key="1">
    <citation type="submission" date="2013-11" db="EMBL/GenBank/DDBJ databases">
        <title>Draft genome of the bovine lungworm Dictyocaulus viviparus.</title>
        <authorList>
            <person name="Mitreva M."/>
        </authorList>
    </citation>
    <scope>NUCLEOTIDE SEQUENCE [LARGE SCALE GENOMIC DNA]</scope>
    <source>
        <strain evidence="8 9">HannoverDv2000</strain>
    </source>
</reference>
<dbReference type="GO" id="GO:0003735">
    <property type="term" value="F:structural constituent of ribosome"/>
    <property type="evidence" value="ECO:0007669"/>
    <property type="project" value="TreeGrafter"/>
</dbReference>
<comment type="subcellular location">
    <subcellularLocation>
        <location evidence="1">Mitochondrion</location>
    </subcellularLocation>
</comment>
<dbReference type="STRING" id="29172.A0A0D8Y0N9"/>
<name>A0A0D8Y0N9_DICVI</name>
<evidence type="ECO:0000313" key="8">
    <source>
        <dbReference type="EMBL" id="KJH50438.1"/>
    </source>
</evidence>
<sequence>MKTGYLRQIFVCLTGNMGKLRPIRFYMTRCTSPRDFSSSDIGLLYEISQHAVQTLGYERLLPSNLIKQSNVLGELVVMVREPLIEVSSYMLATQKSFPALRLVLWGPFGTGKSVTLCQAVHMAYAENMVIVHLRTAMDLTRRVREVQTSTFKQGRINDPLNAIAILQCFKEQNQHVWQNLNKLQTDRDFEWPNNERLSSGRPITDLVEIGISTPLLASDCVGGLFRELKRLSSAGAFKLFVAIDDANSLWGKTLVKKADRTYASPSELTLVVHFRSLISSDWNNGCILLVADKKEHSNARDHITVPRITPLELFGEEGFQCIEPFLPIETKQYTKKEVSNMYQYYYDRNWLASEKGNILGLL</sequence>
<evidence type="ECO:0000256" key="2">
    <source>
        <dbReference type="ARBA" id="ARBA00009863"/>
    </source>
</evidence>
<dbReference type="Proteomes" id="UP000053766">
    <property type="component" value="Unassembled WGS sequence"/>
</dbReference>
<keyword evidence="3" id="KW-0809">Transit peptide</keyword>
<evidence type="ECO:0000256" key="5">
    <source>
        <dbReference type="ARBA" id="ARBA00023128"/>
    </source>
</evidence>
<dbReference type="AlphaFoldDB" id="A0A0D8Y0N9"/>
<accession>A0A0D8Y0N9</accession>
<dbReference type="PRINTS" id="PR01716">
    <property type="entry name" value="DEATHASSOCP3"/>
</dbReference>
<evidence type="ECO:0000256" key="1">
    <source>
        <dbReference type="ARBA" id="ARBA00004173"/>
    </source>
</evidence>